<dbReference type="Gene3D" id="1.10.10.10">
    <property type="entry name" value="Winged helix-like DNA-binding domain superfamily/Winged helix DNA-binding domain"/>
    <property type="match status" value="1"/>
</dbReference>
<evidence type="ECO:0000256" key="1">
    <source>
        <dbReference type="ARBA" id="ARBA00010641"/>
    </source>
</evidence>
<dbReference type="GO" id="GO:0006352">
    <property type="term" value="P:DNA-templated transcription initiation"/>
    <property type="evidence" value="ECO:0007669"/>
    <property type="project" value="InterPro"/>
</dbReference>
<evidence type="ECO:0000259" key="5">
    <source>
        <dbReference type="Pfam" id="PF04542"/>
    </source>
</evidence>
<gene>
    <name evidence="7" type="ORF">GWK08_13100</name>
</gene>
<dbReference type="RefSeq" id="WP_163607677.1">
    <property type="nucleotide sequence ID" value="NZ_JAABOO010000003.1"/>
</dbReference>
<dbReference type="SUPFAM" id="SSF88946">
    <property type="entry name" value="Sigma2 domain of RNA polymerase sigma factors"/>
    <property type="match status" value="1"/>
</dbReference>
<reference evidence="7 8" key="1">
    <citation type="submission" date="2020-01" db="EMBL/GenBank/DDBJ databases">
        <title>Leptobacterium flavescens.</title>
        <authorList>
            <person name="Wang G."/>
        </authorList>
    </citation>
    <scope>NUCLEOTIDE SEQUENCE [LARGE SCALE GENOMIC DNA]</scope>
    <source>
        <strain evidence="7 8">KCTC 22160</strain>
    </source>
</reference>
<feature type="domain" description="RNA polymerase sigma-70 region 2" evidence="5">
    <location>
        <begin position="15"/>
        <end position="80"/>
    </location>
</feature>
<evidence type="ECO:0000256" key="2">
    <source>
        <dbReference type="ARBA" id="ARBA00023015"/>
    </source>
</evidence>
<evidence type="ECO:0000256" key="3">
    <source>
        <dbReference type="ARBA" id="ARBA00023082"/>
    </source>
</evidence>
<dbReference type="Pfam" id="PF08281">
    <property type="entry name" value="Sigma70_r4_2"/>
    <property type="match status" value="1"/>
</dbReference>
<name>A0A6P0UMC8_9FLAO</name>
<dbReference type="InterPro" id="IPR036388">
    <property type="entry name" value="WH-like_DNA-bd_sf"/>
</dbReference>
<dbReference type="Pfam" id="PF04542">
    <property type="entry name" value="Sigma70_r2"/>
    <property type="match status" value="1"/>
</dbReference>
<organism evidence="7 8">
    <name type="scientific">Leptobacterium flavescens</name>
    <dbReference type="NCBI Taxonomy" id="472055"/>
    <lineage>
        <taxon>Bacteria</taxon>
        <taxon>Pseudomonadati</taxon>
        <taxon>Bacteroidota</taxon>
        <taxon>Flavobacteriia</taxon>
        <taxon>Flavobacteriales</taxon>
        <taxon>Flavobacteriaceae</taxon>
        <taxon>Leptobacterium</taxon>
    </lineage>
</organism>
<evidence type="ECO:0000313" key="7">
    <source>
        <dbReference type="EMBL" id="NER14384.1"/>
    </source>
</evidence>
<dbReference type="InterPro" id="IPR007627">
    <property type="entry name" value="RNA_pol_sigma70_r2"/>
</dbReference>
<evidence type="ECO:0000313" key="8">
    <source>
        <dbReference type="Proteomes" id="UP000468581"/>
    </source>
</evidence>
<dbReference type="GO" id="GO:0003677">
    <property type="term" value="F:DNA binding"/>
    <property type="evidence" value="ECO:0007669"/>
    <property type="project" value="InterPro"/>
</dbReference>
<feature type="domain" description="RNA polymerase sigma factor 70 region 4 type 2" evidence="6">
    <location>
        <begin position="109"/>
        <end position="160"/>
    </location>
</feature>
<keyword evidence="2" id="KW-0805">Transcription regulation</keyword>
<dbReference type="InterPro" id="IPR014284">
    <property type="entry name" value="RNA_pol_sigma-70_dom"/>
</dbReference>
<evidence type="ECO:0000259" key="6">
    <source>
        <dbReference type="Pfam" id="PF08281"/>
    </source>
</evidence>
<comment type="caution">
    <text evidence="7">The sequence shown here is derived from an EMBL/GenBank/DDBJ whole genome shotgun (WGS) entry which is preliminary data.</text>
</comment>
<dbReference type="NCBIfam" id="TIGR02937">
    <property type="entry name" value="sigma70-ECF"/>
    <property type="match status" value="1"/>
</dbReference>
<dbReference type="InterPro" id="IPR013325">
    <property type="entry name" value="RNA_pol_sigma_r2"/>
</dbReference>
<dbReference type="Proteomes" id="UP000468581">
    <property type="component" value="Unassembled WGS sequence"/>
</dbReference>
<dbReference type="SUPFAM" id="SSF88659">
    <property type="entry name" value="Sigma3 and sigma4 domains of RNA polymerase sigma factors"/>
    <property type="match status" value="1"/>
</dbReference>
<dbReference type="Gene3D" id="1.10.1740.10">
    <property type="match status" value="1"/>
</dbReference>
<dbReference type="PANTHER" id="PTHR43133:SF45">
    <property type="entry name" value="RNA POLYMERASE ECF-TYPE SIGMA FACTOR"/>
    <property type="match status" value="1"/>
</dbReference>
<dbReference type="GO" id="GO:0016987">
    <property type="term" value="F:sigma factor activity"/>
    <property type="evidence" value="ECO:0007669"/>
    <property type="project" value="UniProtKB-KW"/>
</dbReference>
<dbReference type="CDD" id="cd06171">
    <property type="entry name" value="Sigma70_r4"/>
    <property type="match status" value="1"/>
</dbReference>
<sequence>MNKPIDKPEFLRTLKAHEKILFKVCNLYCRNPEDRKDLMQEIIIQLWTSFHRYDSKYRLSTWMYRVSLNVAISYYRKTKRHADNHFSSLSHLIEVFDTEDNEHLEENTRLLYRFIRELNDLNRALIMLYLDDYSYKEIAEIMGITVTNVSTKINRIKKQLKQKFEQMEKSI</sequence>
<dbReference type="AlphaFoldDB" id="A0A6P0UMC8"/>
<protein>
    <submittedName>
        <fullName evidence="7">Sigma-70 family RNA polymerase sigma factor</fullName>
    </submittedName>
</protein>
<accession>A0A6P0UMC8</accession>
<proteinExistence type="inferred from homology"/>
<keyword evidence="3" id="KW-0731">Sigma factor</keyword>
<keyword evidence="8" id="KW-1185">Reference proteome</keyword>
<comment type="similarity">
    <text evidence="1">Belongs to the sigma-70 factor family. ECF subfamily.</text>
</comment>
<keyword evidence="4" id="KW-0804">Transcription</keyword>
<dbReference type="PANTHER" id="PTHR43133">
    <property type="entry name" value="RNA POLYMERASE ECF-TYPE SIGMA FACTO"/>
    <property type="match status" value="1"/>
</dbReference>
<dbReference type="EMBL" id="JAABOO010000003">
    <property type="protein sequence ID" value="NER14384.1"/>
    <property type="molecule type" value="Genomic_DNA"/>
</dbReference>
<dbReference type="InterPro" id="IPR039425">
    <property type="entry name" value="RNA_pol_sigma-70-like"/>
</dbReference>
<dbReference type="InterPro" id="IPR013324">
    <property type="entry name" value="RNA_pol_sigma_r3/r4-like"/>
</dbReference>
<dbReference type="InterPro" id="IPR013249">
    <property type="entry name" value="RNA_pol_sigma70_r4_t2"/>
</dbReference>
<evidence type="ECO:0000256" key="4">
    <source>
        <dbReference type="ARBA" id="ARBA00023163"/>
    </source>
</evidence>